<dbReference type="Proteomes" id="UP000003052">
    <property type="component" value="Unassembled WGS sequence"/>
</dbReference>
<evidence type="ECO:0008006" key="3">
    <source>
        <dbReference type="Google" id="ProtNLM"/>
    </source>
</evidence>
<name>E7RET4_9BACL</name>
<gene>
    <name evidence="1" type="ORF">GPDM_04869</name>
</gene>
<dbReference type="eggNOG" id="COG4912">
    <property type="taxonomic scope" value="Bacteria"/>
</dbReference>
<evidence type="ECO:0000313" key="2">
    <source>
        <dbReference type="Proteomes" id="UP000003052"/>
    </source>
</evidence>
<dbReference type="EMBL" id="AEPB01000017">
    <property type="protein sequence ID" value="EGA90470.1"/>
    <property type="molecule type" value="Genomic_DNA"/>
</dbReference>
<dbReference type="Gene3D" id="1.25.40.290">
    <property type="entry name" value="ARM repeat domains"/>
    <property type="match status" value="1"/>
</dbReference>
<dbReference type="InterPro" id="IPR016024">
    <property type="entry name" value="ARM-type_fold"/>
</dbReference>
<accession>E7RET4</accession>
<dbReference type="AlphaFoldDB" id="E7RET4"/>
<proteinExistence type="predicted"/>
<organism evidence="1 2">
    <name type="scientific">Planococcus donghaensis MPA1U2</name>
    <dbReference type="NCBI Taxonomy" id="933115"/>
    <lineage>
        <taxon>Bacteria</taxon>
        <taxon>Bacillati</taxon>
        <taxon>Bacillota</taxon>
        <taxon>Bacilli</taxon>
        <taxon>Bacillales</taxon>
        <taxon>Caryophanaceae</taxon>
        <taxon>Planococcus</taxon>
    </lineage>
</organism>
<comment type="caution">
    <text evidence="1">The sequence shown here is derived from an EMBL/GenBank/DDBJ whole genome shotgun (WGS) entry which is preliminary data.</text>
</comment>
<dbReference type="InterPro" id="IPR014825">
    <property type="entry name" value="DNA_alkylation"/>
</dbReference>
<dbReference type="Pfam" id="PF08713">
    <property type="entry name" value="DNA_alkylation"/>
    <property type="match status" value="1"/>
</dbReference>
<evidence type="ECO:0000313" key="1">
    <source>
        <dbReference type="EMBL" id="EGA90470.1"/>
    </source>
</evidence>
<sequence>MQKAIGWTLREYAKKDAEWVETFVSTHELMPLSKREALKHIKK</sequence>
<protein>
    <recommendedName>
        <fullName evidence="3">DNA alkylation repair enzyme</fullName>
    </recommendedName>
</protein>
<reference evidence="1 2" key="1">
    <citation type="journal article" date="2011" name="J. Bacteriol.">
        <title>The Draft Genome of Planococcus donghaensis MPA1U2 Reveals Nonsporulation Pathways Controlled by a Conserved Spo0A Regulon.</title>
        <authorList>
            <person name="Pearson M.D."/>
            <person name="Noller H.F."/>
        </authorList>
    </citation>
    <scope>NUCLEOTIDE SEQUENCE [LARGE SCALE GENOMIC DNA]</scope>
    <source>
        <strain evidence="1 2">MPA1U2</strain>
    </source>
</reference>
<dbReference type="SUPFAM" id="SSF48371">
    <property type="entry name" value="ARM repeat"/>
    <property type="match status" value="1"/>
</dbReference>